<evidence type="ECO:0000313" key="1">
    <source>
        <dbReference type="EMBL" id="MCZ8538372.1"/>
    </source>
</evidence>
<evidence type="ECO:0008006" key="3">
    <source>
        <dbReference type="Google" id="ProtNLM"/>
    </source>
</evidence>
<dbReference type="Proteomes" id="UP001152173">
    <property type="component" value="Unassembled WGS sequence"/>
</dbReference>
<organism evidence="1 2">
    <name type="scientific">Paenisporosarcina quisquiliarum</name>
    <dbReference type="NCBI Taxonomy" id="365346"/>
    <lineage>
        <taxon>Bacteria</taxon>
        <taxon>Bacillati</taxon>
        <taxon>Bacillota</taxon>
        <taxon>Bacilli</taxon>
        <taxon>Bacillales</taxon>
        <taxon>Caryophanaceae</taxon>
        <taxon>Paenisporosarcina</taxon>
    </lineage>
</organism>
<protein>
    <recommendedName>
        <fullName evidence="3">Nuclease-related domain-containing protein</fullName>
    </recommendedName>
</protein>
<keyword evidence="2" id="KW-1185">Reference proteome</keyword>
<proteinExistence type="predicted"/>
<dbReference type="AlphaFoldDB" id="A0A9X3LHZ5"/>
<comment type="caution">
    <text evidence="1">The sequence shown here is derived from an EMBL/GenBank/DDBJ whole genome shotgun (WGS) entry which is preliminary data.</text>
</comment>
<name>A0A9X3LHZ5_9BACL</name>
<evidence type="ECO:0000313" key="2">
    <source>
        <dbReference type="Proteomes" id="UP001152173"/>
    </source>
</evidence>
<accession>A0A9X3LHZ5</accession>
<reference evidence="1" key="1">
    <citation type="submission" date="2022-05" db="EMBL/GenBank/DDBJ databases">
        <authorList>
            <person name="Colautti A."/>
            <person name="Iacumin L."/>
        </authorList>
    </citation>
    <scope>NUCLEOTIDE SEQUENCE</scope>
    <source>
        <strain evidence="1">SK 55</strain>
    </source>
</reference>
<dbReference type="EMBL" id="JAMKBJ010000016">
    <property type="protein sequence ID" value="MCZ8538372.1"/>
    <property type="molecule type" value="Genomic_DNA"/>
</dbReference>
<dbReference type="RefSeq" id="WP_269927443.1">
    <property type="nucleotide sequence ID" value="NZ_JAMKBJ010000016.1"/>
</dbReference>
<gene>
    <name evidence="1" type="ORF">M9R32_14340</name>
</gene>
<sequence length="657" mass="77048">MVLKSPERYNFYKFENMISKDIQKFLSHIEEILETDGIDNVIGSLKTSGITINLFNDKKRAEKMKLVIDFIFEKVEVEGKLKVINLLKESSYFKNLYDIQGELREEYFKSSGALENNFEVVSYLISLEKFLRELNGKSSTIKNTDEYANRQNIFDSAIESTGMILKNFIFSKRPFKGSSRNISPKVLEVSEKHLIFSSFWNELNDILEYWKYSDVRVSKNDEGKFKFEILDDEFELNNHISNERFLNLREGWQAEEIAKIRSEYFSHREKDIDKMLSQSHSKLNYLFSTLYFGSPLLEEKIHGIEILNWINAYQLLVDESKKFLRNQKKLEALNVEKVCLSKNRFEWRRFFKQHGFSNEESEDIIELFTFKNKSLDLVDCPFIEIDDKLIIIPSLTSQADASRALASNFLNRDINLDFKGRGFEERTKAGLNLNGITNGGLYKRIYGTEYECDIAFLLGDDLYFVECKAHVQPFTTRQHANHLYKLYKETDQANRIADFYQSNLKYVREQLNLQEDFSPRNIYRILLTTSMIGAPLLINGVYIIDESSFTMFIDRIPPSLKYFDNKNGKYVKYSSTNLDAFNGPLTSRKMIDFLNSPPQIKIFRDFYRKIEHSAELWDTYRNTKVNQTMHMGLSLSESDKSLIHKHFGSINLDILNK</sequence>